<proteinExistence type="predicted"/>
<comment type="caution">
    <text evidence="1">The sequence shown here is derived from an EMBL/GenBank/DDBJ whole genome shotgun (WGS) entry which is preliminary data.</text>
</comment>
<keyword evidence="2" id="KW-1185">Reference proteome</keyword>
<evidence type="ECO:0000313" key="1">
    <source>
        <dbReference type="EMBL" id="KAJ7614887.1"/>
    </source>
</evidence>
<organism evidence="1 2">
    <name type="scientific">Roridomyces roridus</name>
    <dbReference type="NCBI Taxonomy" id="1738132"/>
    <lineage>
        <taxon>Eukaryota</taxon>
        <taxon>Fungi</taxon>
        <taxon>Dikarya</taxon>
        <taxon>Basidiomycota</taxon>
        <taxon>Agaricomycotina</taxon>
        <taxon>Agaricomycetes</taxon>
        <taxon>Agaricomycetidae</taxon>
        <taxon>Agaricales</taxon>
        <taxon>Marasmiineae</taxon>
        <taxon>Mycenaceae</taxon>
        <taxon>Roridomyces</taxon>
    </lineage>
</organism>
<name>A0AAD7FE58_9AGAR</name>
<reference evidence="1" key="1">
    <citation type="submission" date="2023-03" db="EMBL/GenBank/DDBJ databases">
        <title>Massive genome expansion in bonnet fungi (Mycena s.s.) driven by repeated elements and novel gene families across ecological guilds.</title>
        <authorList>
            <consortium name="Lawrence Berkeley National Laboratory"/>
            <person name="Harder C.B."/>
            <person name="Miyauchi S."/>
            <person name="Viragh M."/>
            <person name="Kuo A."/>
            <person name="Thoen E."/>
            <person name="Andreopoulos B."/>
            <person name="Lu D."/>
            <person name="Skrede I."/>
            <person name="Drula E."/>
            <person name="Henrissat B."/>
            <person name="Morin E."/>
            <person name="Kohler A."/>
            <person name="Barry K."/>
            <person name="LaButti K."/>
            <person name="Morin E."/>
            <person name="Salamov A."/>
            <person name="Lipzen A."/>
            <person name="Mereny Z."/>
            <person name="Hegedus B."/>
            <person name="Baldrian P."/>
            <person name="Stursova M."/>
            <person name="Weitz H."/>
            <person name="Taylor A."/>
            <person name="Grigoriev I.V."/>
            <person name="Nagy L.G."/>
            <person name="Martin F."/>
            <person name="Kauserud H."/>
        </authorList>
    </citation>
    <scope>NUCLEOTIDE SEQUENCE</scope>
    <source>
        <strain evidence="1">9284</strain>
    </source>
</reference>
<protein>
    <submittedName>
        <fullName evidence="1">Uncharacterized protein</fullName>
    </submittedName>
</protein>
<accession>A0AAD7FE58</accession>
<dbReference type="Proteomes" id="UP001221142">
    <property type="component" value="Unassembled WGS sequence"/>
</dbReference>
<gene>
    <name evidence="1" type="ORF">FB45DRAFT_873758</name>
</gene>
<sequence>MFPNCIPSRNQTVGHLANSKVSSGLVFPLVDPFNLNSTLRVVTRPAASGLSTGSRLWPFSMRITVFTHGPGTLAESLHAIIRSAWHFCYTRRREDSGCNGVWRSSHSVEYKLTRLEWTRRLPNWPLCAAPYGLTLVPTSCSHGRSPQITVHQTTTIMVPGHHHKVARLRAGSSFKTAAAQTGTYTDSEKVMDHQILKKLDAVSSPVKSRWNCMVSNGKIRDRLRVSGMQPYDTVWFGIVWNAARCLWMPPGIVW</sequence>
<dbReference type="EMBL" id="JARKIF010000025">
    <property type="protein sequence ID" value="KAJ7614887.1"/>
    <property type="molecule type" value="Genomic_DNA"/>
</dbReference>
<dbReference type="AlphaFoldDB" id="A0AAD7FE58"/>
<evidence type="ECO:0000313" key="2">
    <source>
        <dbReference type="Proteomes" id="UP001221142"/>
    </source>
</evidence>